<dbReference type="Proteomes" id="UP000199437">
    <property type="component" value="Unassembled WGS sequence"/>
</dbReference>
<evidence type="ECO:0000313" key="2">
    <source>
        <dbReference type="Proteomes" id="UP000199437"/>
    </source>
</evidence>
<dbReference type="OrthoDB" id="678165at2"/>
<protein>
    <submittedName>
        <fullName evidence="1">Uncharacterized protein</fullName>
    </submittedName>
</protein>
<evidence type="ECO:0000313" key="1">
    <source>
        <dbReference type="EMBL" id="SEW03546.1"/>
    </source>
</evidence>
<proteinExistence type="predicted"/>
<name>A0A1I0NPR8_9BACT</name>
<sequence length="103" mass="12030">MVDFELWLEFEEVDPENWDREVAFANIEVALGDGRRYGLNVWTFEFFVSLTNNKAEVRDNYIAPPDLFVKYMTRECIEEAIGILLLEDDLEKALNPSILINPE</sequence>
<dbReference type="RefSeq" id="WP_090257759.1">
    <property type="nucleotide sequence ID" value="NZ_FOIR01000001.1"/>
</dbReference>
<dbReference type="EMBL" id="FOIR01000001">
    <property type="protein sequence ID" value="SEW03546.1"/>
    <property type="molecule type" value="Genomic_DNA"/>
</dbReference>
<dbReference type="AlphaFoldDB" id="A0A1I0NPR8"/>
<dbReference type="STRING" id="1267423.SAMN05216290_1373"/>
<gene>
    <name evidence="1" type="ORF">SAMN05216290_1373</name>
</gene>
<keyword evidence="2" id="KW-1185">Reference proteome</keyword>
<organism evidence="1 2">
    <name type="scientific">Roseivirga pacifica</name>
    <dbReference type="NCBI Taxonomy" id="1267423"/>
    <lineage>
        <taxon>Bacteria</taxon>
        <taxon>Pseudomonadati</taxon>
        <taxon>Bacteroidota</taxon>
        <taxon>Cytophagia</taxon>
        <taxon>Cytophagales</taxon>
        <taxon>Roseivirgaceae</taxon>
        <taxon>Roseivirga</taxon>
    </lineage>
</organism>
<reference evidence="2" key="1">
    <citation type="submission" date="2016-10" db="EMBL/GenBank/DDBJ databases">
        <authorList>
            <person name="Varghese N."/>
            <person name="Submissions S."/>
        </authorList>
    </citation>
    <scope>NUCLEOTIDE SEQUENCE [LARGE SCALE GENOMIC DNA]</scope>
    <source>
        <strain evidence="2">CGMCC 1.12402</strain>
    </source>
</reference>
<accession>A0A1I0NPR8</accession>
<dbReference type="GeneID" id="99986100"/>